<reference evidence="2 3" key="1">
    <citation type="submission" date="2020-03" db="EMBL/GenBank/DDBJ databases">
        <title>Whole genome sequencing of clinical and environmental type strains of Ochrobactrum.</title>
        <authorList>
            <person name="Dharne M."/>
        </authorList>
    </citation>
    <scope>NUCLEOTIDE SEQUENCE [LARGE SCALE GENOMIC DNA]</scope>
    <source>
        <strain evidence="2 3">CIP 109452</strain>
    </source>
</reference>
<evidence type="ECO:0008006" key="4">
    <source>
        <dbReference type="Google" id="ProtNLM"/>
    </source>
</evidence>
<feature type="region of interest" description="Disordered" evidence="1">
    <location>
        <begin position="1"/>
        <end position="21"/>
    </location>
</feature>
<organism evidence="2 3">
    <name type="scientific">Brucella haematophila</name>
    <dbReference type="NCBI Taxonomy" id="419474"/>
    <lineage>
        <taxon>Bacteria</taxon>
        <taxon>Pseudomonadati</taxon>
        <taxon>Pseudomonadota</taxon>
        <taxon>Alphaproteobacteria</taxon>
        <taxon>Hyphomicrobiales</taxon>
        <taxon>Brucellaceae</taxon>
        <taxon>Brucella/Ochrobactrum group</taxon>
        <taxon>Brucella</taxon>
    </lineage>
</organism>
<protein>
    <recommendedName>
        <fullName evidence="4">DUF1127 domain-containing protein</fullName>
    </recommendedName>
</protein>
<gene>
    <name evidence="2" type="ORF">HED55_02165</name>
</gene>
<dbReference type="Proteomes" id="UP000704467">
    <property type="component" value="Unassembled WGS sequence"/>
</dbReference>
<evidence type="ECO:0000313" key="2">
    <source>
        <dbReference type="EMBL" id="NKC02629.1"/>
    </source>
</evidence>
<evidence type="ECO:0000256" key="1">
    <source>
        <dbReference type="SAM" id="MobiDB-lite"/>
    </source>
</evidence>
<comment type="caution">
    <text evidence="2">The sequence shown here is derived from an EMBL/GenBank/DDBJ whole genome shotgun (WGS) entry which is preliminary data.</text>
</comment>
<name>A0ABX1DI73_9HYPH</name>
<accession>A0ABX1DI73</accession>
<proteinExistence type="predicted"/>
<dbReference type="EMBL" id="JAAVLN010000001">
    <property type="protein sequence ID" value="NKC02629.1"/>
    <property type="molecule type" value="Genomic_DNA"/>
</dbReference>
<sequence>MGQTAGQTANRARRPTPSTSGTSLVWLRQAYLELRSQIDQWLLDRKIARTRLSIQNLPEHIRQDIGWPAIDDRLPVMRQGRPASPNTARKGADLRQ</sequence>
<evidence type="ECO:0000313" key="3">
    <source>
        <dbReference type="Proteomes" id="UP000704467"/>
    </source>
</evidence>
<feature type="region of interest" description="Disordered" evidence="1">
    <location>
        <begin position="77"/>
        <end position="96"/>
    </location>
</feature>
<keyword evidence="3" id="KW-1185">Reference proteome</keyword>